<accession>A0A0V0GWK4</accession>
<proteinExistence type="predicted"/>
<reference evidence="1" key="1">
    <citation type="submission" date="2015-12" db="EMBL/GenBank/DDBJ databases">
        <title>Gene expression during late stages of embryo sac development: a critical building block for successful pollen-pistil interactions.</title>
        <authorList>
            <person name="Liu Y."/>
            <person name="Joly V."/>
            <person name="Sabar M."/>
            <person name="Matton D.P."/>
        </authorList>
    </citation>
    <scope>NUCLEOTIDE SEQUENCE</scope>
</reference>
<protein>
    <submittedName>
        <fullName evidence="1">Putative ovule protein</fullName>
    </submittedName>
</protein>
<evidence type="ECO:0000313" key="1">
    <source>
        <dbReference type="EMBL" id="JAP12472.1"/>
    </source>
</evidence>
<organism evidence="1">
    <name type="scientific">Solanum chacoense</name>
    <name type="common">Chaco potato</name>
    <dbReference type="NCBI Taxonomy" id="4108"/>
    <lineage>
        <taxon>Eukaryota</taxon>
        <taxon>Viridiplantae</taxon>
        <taxon>Streptophyta</taxon>
        <taxon>Embryophyta</taxon>
        <taxon>Tracheophyta</taxon>
        <taxon>Spermatophyta</taxon>
        <taxon>Magnoliopsida</taxon>
        <taxon>eudicotyledons</taxon>
        <taxon>Gunneridae</taxon>
        <taxon>Pentapetalae</taxon>
        <taxon>asterids</taxon>
        <taxon>lamiids</taxon>
        <taxon>Solanales</taxon>
        <taxon>Solanaceae</taxon>
        <taxon>Solanoideae</taxon>
        <taxon>Solaneae</taxon>
        <taxon>Solanum</taxon>
    </lineage>
</organism>
<sequence length="73" mass="8377">MELGFGGQKCCGSLVLMDEFSVLYRVSCQRELSVPQVRGTQGGGTFWDLRFRRNFQDWQVTALEIARFTPKPM</sequence>
<dbReference type="EMBL" id="GEDG01029550">
    <property type="protein sequence ID" value="JAP12472.1"/>
    <property type="molecule type" value="Transcribed_RNA"/>
</dbReference>
<name>A0A0V0GWK4_SOLCH</name>
<dbReference type="AlphaFoldDB" id="A0A0V0GWK4"/>